<dbReference type="AlphaFoldDB" id="A0AAV2E377"/>
<gene>
    <name evidence="2" type="ORF">LTRI10_LOCUS21797</name>
</gene>
<keyword evidence="3" id="KW-1185">Reference proteome</keyword>
<name>A0AAV2E377_9ROSI</name>
<evidence type="ECO:0000256" key="1">
    <source>
        <dbReference type="SAM" id="Coils"/>
    </source>
</evidence>
<proteinExistence type="predicted"/>
<protein>
    <submittedName>
        <fullName evidence="2">Uncharacterized protein</fullName>
    </submittedName>
</protein>
<reference evidence="2 3" key="1">
    <citation type="submission" date="2024-04" db="EMBL/GenBank/DDBJ databases">
        <authorList>
            <person name="Fracassetti M."/>
        </authorList>
    </citation>
    <scope>NUCLEOTIDE SEQUENCE [LARGE SCALE GENOMIC DNA]</scope>
</reference>
<sequence length="74" mass="8784">MICCQGSHAEVLEQEILKLRNDMLKYELEREKLATQLEEERKSQKEMQGRNGREGNFLKVIEQRMKPIIHALIM</sequence>
<accession>A0AAV2E377</accession>
<evidence type="ECO:0000313" key="2">
    <source>
        <dbReference type="EMBL" id="CAL1380346.1"/>
    </source>
</evidence>
<feature type="coiled-coil region" evidence="1">
    <location>
        <begin position="9"/>
        <end position="50"/>
    </location>
</feature>
<dbReference type="Proteomes" id="UP001497516">
    <property type="component" value="Chromosome 4"/>
</dbReference>
<dbReference type="EMBL" id="OZ034817">
    <property type="protein sequence ID" value="CAL1380346.1"/>
    <property type="molecule type" value="Genomic_DNA"/>
</dbReference>
<organism evidence="2 3">
    <name type="scientific">Linum trigynum</name>
    <dbReference type="NCBI Taxonomy" id="586398"/>
    <lineage>
        <taxon>Eukaryota</taxon>
        <taxon>Viridiplantae</taxon>
        <taxon>Streptophyta</taxon>
        <taxon>Embryophyta</taxon>
        <taxon>Tracheophyta</taxon>
        <taxon>Spermatophyta</taxon>
        <taxon>Magnoliopsida</taxon>
        <taxon>eudicotyledons</taxon>
        <taxon>Gunneridae</taxon>
        <taxon>Pentapetalae</taxon>
        <taxon>rosids</taxon>
        <taxon>fabids</taxon>
        <taxon>Malpighiales</taxon>
        <taxon>Linaceae</taxon>
        <taxon>Linum</taxon>
    </lineage>
</organism>
<evidence type="ECO:0000313" key="3">
    <source>
        <dbReference type="Proteomes" id="UP001497516"/>
    </source>
</evidence>
<keyword evidence="1" id="KW-0175">Coiled coil</keyword>